<evidence type="ECO:0000313" key="1">
    <source>
        <dbReference type="EMBL" id="VFK09394.1"/>
    </source>
</evidence>
<dbReference type="EMBL" id="CAADFK010000008">
    <property type="protein sequence ID" value="VFK09394.1"/>
    <property type="molecule type" value="Genomic_DNA"/>
</dbReference>
<sequence>MGHNAIMDFTSKPEATQTMANHIKKEPVKVLEIDPLPEASITTPSTTIVKIAHYGMLSQNSDVFTWRNFASNRRSMIRYFCRLKLVFRKT</sequence>
<organism evidence="1">
    <name type="scientific">Candidatus Kentrum sp. LPFa</name>
    <dbReference type="NCBI Taxonomy" id="2126335"/>
    <lineage>
        <taxon>Bacteria</taxon>
        <taxon>Pseudomonadati</taxon>
        <taxon>Pseudomonadota</taxon>
        <taxon>Gammaproteobacteria</taxon>
        <taxon>Candidatus Kentrum</taxon>
    </lineage>
</organism>
<proteinExistence type="predicted"/>
<dbReference type="AlphaFoldDB" id="A0A450VX73"/>
<gene>
    <name evidence="1" type="ORF">BECKLPF1236B_GA0070989_100826</name>
</gene>
<protein>
    <submittedName>
        <fullName evidence="1">Uncharacterized protein</fullName>
    </submittedName>
</protein>
<accession>A0A450VX73</accession>
<reference evidence="1" key="1">
    <citation type="submission" date="2019-02" db="EMBL/GenBank/DDBJ databases">
        <authorList>
            <person name="Gruber-Vodicka R. H."/>
            <person name="Seah K. B. B."/>
        </authorList>
    </citation>
    <scope>NUCLEOTIDE SEQUENCE</scope>
    <source>
        <strain evidence="1">BECK_S313</strain>
    </source>
</reference>
<name>A0A450VX73_9GAMM</name>